<dbReference type="PANTHER" id="PTHR30055:SF234">
    <property type="entry name" value="HTH-TYPE TRANSCRIPTIONAL REGULATOR BETI"/>
    <property type="match status" value="1"/>
</dbReference>
<dbReference type="PROSITE" id="PS50977">
    <property type="entry name" value="HTH_TETR_2"/>
    <property type="match status" value="1"/>
</dbReference>
<dbReference type="Gene3D" id="1.10.357.10">
    <property type="entry name" value="Tetracycline Repressor, domain 2"/>
    <property type="match status" value="1"/>
</dbReference>
<protein>
    <submittedName>
        <fullName evidence="6">TetR/AcrR family transcriptional regulator</fullName>
    </submittedName>
</protein>
<evidence type="ECO:0000313" key="7">
    <source>
        <dbReference type="Proteomes" id="UP000614410"/>
    </source>
</evidence>
<dbReference type="InterPro" id="IPR050109">
    <property type="entry name" value="HTH-type_TetR-like_transc_reg"/>
</dbReference>
<proteinExistence type="predicted"/>
<evidence type="ECO:0000256" key="4">
    <source>
        <dbReference type="PROSITE-ProRule" id="PRU00335"/>
    </source>
</evidence>
<reference evidence="6 7" key="1">
    <citation type="submission" date="2020-10" db="EMBL/GenBank/DDBJ databases">
        <title>Ca. Dormibacterota MAGs.</title>
        <authorList>
            <person name="Montgomery K."/>
        </authorList>
    </citation>
    <scope>NUCLEOTIDE SEQUENCE [LARGE SCALE GENOMIC DNA]</scope>
    <source>
        <strain evidence="6">Mitchell_Peninsula_5</strain>
    </source>
</reference>
<evidence type="ECO:0000259" key="5">
    <source>
        <dbReference type="PROSITE" id="PS50977"/>
    </source>
</evidence>
<keyword evidence="3" id="KW-0804">Transcription</keyword>
<dbReference type="GO" id="GO:0000976">
    <property type="term" value="F:transcription cis-regulatory region binding"/>
    <property type="evidence" value="ECO:0007669"/>
    <property type="project" value="TreeGrafter"/>
</dbReference>
<dbReference type="GO" id="GO:0003700">
    <property type="term" value="F:DNA-binding transcription factor activity"/>
    <property type="evidence" value="ECO:0007669"/>
    <property type="project" value="TreeGrafter"/>
</dbReference>
<comment type="caution">
    <text evidence="6">The sequence shown here is derived from an EMBL/GenBank/DDBJ whole genome shotgun (WGS) entry which is preliminary data.</text>
</comment>
<dbReference type="AlphaFoldDB" id="A0A934KPS6"/>
<gene>
    <name evidence="6" type="ORF">JF887_12730</name>
</gene>
<evidence type="ECO:0000256" key="3">
    <source>
        <dbReference type="ARBA" id="ARBA00023163"/>
    </source>
</evidence>
<evidence type="ECO:0000313" key="6">
    <source>
        <dbReference type="EMBL" id="MBJ7610279.1"/>
    </source>
</evidence>
<feature type="domain" description="HTH tetR-type" evidence="5">
    <location>
        <begin position="4"/>
        <end position="64"/>
    </location>
</feature>
<dbReference type="Proteomes" id="UP000614410">
    <property type="component" value="Unassembled WGS sequence"/>
</dbReference>
<evidence type="ECO:0000256" key="1">
    <source>
        <dbReference type="ARBA" id="ARBA00023015"/>
    </source>
</evidence>
<dbReference type="EMBL" id="JAEKNN010000060">
    <property type="protein sequence ID" value="MBJ7610279.1"/>
    <property type="molecule type" value="Genomic_DNA"/>
</dbReference>
<dbReference type="InterPro" id="IPR001647">
    <property type="entry name" value="HTH_TetR"/>
</dbReference>
<dbReference type="Pfam" id="PF00440">
    <property type="entry name" value="TetR_N"/>
    <property type="match status" value="1"/>
</dbReference>
<sequence>MSQRYTDEALLDAARACVAEHGIARTTVADVARRAGASRMTVYRCFPDAATLWSSLLTREIAAVIDTAEAQAAELPTARQRLIAAALASLAALREDPVLRRVIEVDAERLIPYLTVKRGHAQEMAIAVVRRHLAEGRDDGSIRPVHDMAAARLVELVLRSLVTASPALIDDGLTALIEAELAAMLDAWLRPQVTS</sequence>
<feature type="DNA-binding region" description="H-T-H motif" evidence="4">
    <location>
        <begin position="27"/>
        <end position="46"/>
    </location>
</feature>
<keyword evidence="2 4" id="KW-0238">DNA-binding</keyword>
<dbReference type="PANTHER" id="PTHR30055">
    <property type="entry name" value="HTH-TYPE TRANSCRIPTIONAL REGULATOR RUTR"/>
    <property type="match status" value="1"/>
</dbReference>
<accession>A0A934KPS6</accession>
<name>A0A934KPS6_9BACT</name>
<evidence type="ECO:0000256" key="2">
    <source>
        <dbReference type="ARBA" id="ARBA00023125"/>
    </source>
</evidence>
<dbReference type="InterPro" id="IPR009057">
    <property type="entry name" value="Homeodomain-like_sf"/>
</dbReference>
<keyword evidence="1" id="KW-0805">Transcription regulation</keyword>
<organism evidence="6 7">
    <name type="scientific">Candidatus Amunia macphersoniae</name>
    <dbReference type="NCBI Taxonomy" id="3127014"/>
    <lineage>
        <taxon>Bacteria</taxon>
        <taxon>Bacillati</taxon>
        <taxon>Candidatus Dormiibacterota</taxon>
        <taxon>Candidatus Dormibacteria</taxon>
        <taxon>Candidatus Aeolococcales</taxon>
        <taxon>Candidatus Aeolococcaceae</taxon>
        <taxon>Candidatus Amunia</taxon>
    </lineage>
</organism>
<dbReference type="SUPFAM" id="SSF46689">
    <property type="entry name" value="Homeodomain-like"/>
    <property type="match status" value="1"/>
</dbReference>